<dbReference type="RefSeq" id="WP_102607943.1">
    <property type="nucleotide sequence ID" value="NZ_CADIKD010000006.1"/>
</dbReference>
<dbReference type="Gene3D" id="3.40.50.300">
    <property type="entry name" value="P-loop containing nucleotide triphosphate hydrolases"/>
    <property type="match status" value="1"/>
</dbReference>
<dbReference type="AlphaFoldDB" id="A0A2N7WG66"/>
<dbReference type="InterPro" id="IPR027417">
    <property type="entry name" value="P-loop_NTPase"/>
</dbReference>
<dbReference type="InterPro" id="IPR049945">
    <property type="entry name" value="AAA_22"/>
</dbReference>
<evidence type="ECO:0000313" key="2">
    <source>
        <dbReference type="EMBL" id="PMS28354.1"/>
    </source>
</evidence>
<dbReference type="SUPFAM" id="SSF52540">
    <property type="entry name" value="P-loop containing nucleoside triphosphate hydrolases"/>
    <property type="match status" value="1"/>
</dbReference>
<dbReference type="GO" id="GO:0016887">
    <property type="term" value="F:ATP hydrolysis activity"/>
    <property type="evidence" value="ECO:0007669"/>
    <property type="project" value="InterPro"/>
</dbReference>
<accession>A0A2N7WG66</accession>
<organism evidence="2 3">
    <name type="scientific">Trinickia soli</name>
    <dbReference type="NCBI Taxonomy" id="380675"/>
    <lineage>
        <taxon>Bacteria</taxon>
        <taxon>Pseudomonadati</taxon>
        <taxon>Pseudomonadota</taxon>
        <taxon>Betaproteobacteria</taxon>
        <taxon>Burkholderiales</taxon>
        <taxon>Burkholderiaceae</taxon>
        <taxon>Trinickia</taxon>
    </lineage>
</organism>
<protein>
    <recommendedName>
        <fullName evidence="1">ORC1/DEAH AAA+ ATPase domain-containing protein</fullName>
    </recommendedName>
</protein>
<dbReference type="PANTHER" id="PTHR34301">
    <property type="entry name" value="DNA-BINDING PROTEIN-RELATED"/>
    <property type="match status" value="1"/>
</dbReference>
<name>A0A2N7WG66_9BURK</name>
<dbReference type="Proteomes" id="UP000235347">
    <property type="component" value="Unassembled WGS sequence"/>
</dbReference>
<sequence length="375" mass="42173">MELTELWHFPRPELARAYLATLNAGLVASTTIFAPRRTGKTAFLLRDLAPLAESEGYTVVYADLWQTRQTPGAALARALEEALEPHSLLEKVLARLQKPVKALKGKAEFGGAKLEGAIDLENDQKREITDTALLIDALVAELTKRRPVLFLIDEAQALGRSKEGEEMARALRTTLTKHQRRLRMLFTGSSRTKLGHVFTNANAPLYSAASTVQDFPLLGDDFVDYIARRFRESSKRKLDANAAREAFQLFGRRPEPLMETVLALMMSPTLSFPEAIAMQQEKLARRENHEGTWNSLDATERVLVRMFADDPSMKPFAKATLVRIRKRVGIEDLQATHVQKALGRLAEKTVVAKSPRDVYEFENESFADWVRNIVD</sequence>
<feature type="domain" description="ORC1/DEAH AAA+ ATPase" evidence="1">
    <location>
        <begin position="30"/>
        <end position="189"/>
    </location>
</feature>
<reference evidence="2 3" key="1">
    <citation type="submission" date="2018-01" db="EMBL/GenBank/DDBJ databases">
        <title>Whole genome analyses suggest that Burkholderia sensu lato contains two further novel genera in the rhizoxinica-symbiotica group Mycetohabitans gen. nov., and Trinickia gen. nov.: implications for the evolution of diazotrophy and nodulation in the Burkholderiaceae.</title>
        <authorList>
            <person name="Estrada-de los Santos P."/>
            <person name="Palmer M."/>
            <person name="Chavez-Ramirez B."/>
            <person name="Beukes C."/>
            <person name="Steenkamp E.T."/>
            <person name="Hirsch A.M."/>
            <person name="Manyaka P."/>
            <person name="Maluk M."/>
            <person name="Lafos M."/>
            <person name="Crook M."/>
            <person name="Gross E."/>
            <person name="Simon M.F."/>
            <person name="Bueno dos Reis Junior F."/>
            <person name="Poole P.S."/>
            <person name="Venter S.N."/>
            <person name="James E.K."/>
        </authorList>
    </citation>
    <scope>NUCLEOTIDE SEQUENCE [LARGE SCALE GENOMIC DNA]</scope>
    <source>
        <strain evidence="2 3">GP25-8</strain>
    </source>
</reference>
<evidence type="ECO:0000313" key="3">
    <source>
        <dbReference type="Proteomes" id="UP000235347"/>
    </source>
</evidence>
<comment type="caution">
    <text evidence="2">The sequence shown here is derived from an EMBL/GenBank/DDBJ whole genome shotgun (WGS) entry which is preliminary data.</text>
</comment>
<proteinExistence type="predicted"/>
<dbReference type="Pfam" id="PF13401">
    <property type="entry name" value="AAA_22"/>
    <property type="match status" value="1"/>
</dbReference>
<gene>
    <name evidence="2" type="ORF">C0Z19_01125</name>
</gene>
<keyword evidence="3" id="KW-1185">Reference proteome</keyword>
<evidence type="ECO:0000259" key="1">
    <source>
        <dbReference type="Pfam" id="PF13401"/>
    </source>
</evidence>
<dbReference type="PANTHER" id="PTHR34301:SF8">
    <property type="entry name" value="ATPASE DOMAIN-CONTAINING PROTEIN"/>
    <property type="match status" value="1"/>
</dbReference>
<dbReference type="EMBL" id="PNYB01000001">
    <property type="protein sequence ID" value="PMS28354.1"/>
    <property type="molecule type" value="Genomic_DNA"/>
</dbReference>